<dbReference type="Pfam" id="PF11925">
    <property type="entry name" value="DUF3443"/>
    <property type="match status" value="1"/>
</dbReference>
<gene>
    <name evidence="1" type="ORF">GALL_290540</name>
</gene>
<sequence length="445" mass="46356">MPMTPEHAVRAYLVPHSGVCRLLLVAALSCGAGAQASDRVADVSILLDRSLDVGNNRPLVDIIVCDATGARCQSVPRVLLDTGSTGLMLKKAVWSSLPMPLHRLHSPAGPWGLCARFDGLAVWSWIAWAQVEIAGLRTLEAIPLALIDDSAQAPPACRAIDGSGNLPGDVNGILGVGAPRRFCLNFEGGQCPLDGPSSVYYTLHSSDGHWEAAQPPSSVDLPNPVAHFPPGYNDGIVLRMPALKHAQASGRALHGELHFGVARSRNALFPPAALAEIPAAFDSHFAGTLTIGAAHYQGMLSVDSGTAYTALPHQLACLGRDCRKPGGHRIDQVAAYVAFGGIESRERVEGGAASNGVAHPPRFCLPLADLETLAETAGDWGACDAAAQIEDLVDLPVLGMPFLFGRTVGIGIGGSTAPSGRVYPRGYLLIVDTPVAAAGVARGAD</sequence>
<evidence type="ECO:0008006" key="2">
    <source>
        <dbReference type="Google" id="ProtNLM"/>
    </source>
</evidence>
<reference evidence="1" key="1">
    <citation type="submission" date="2016-10" db="EMBL/GenBank/DDBJ databases">
        <title>Sequence of Gallionella enrichment culture.</title>
        <authorList>
            <person name="Poehlein A."/>
            <person name="Muehling M."/>
            <person name="Daniel R."/>
        </authorList>
    </citation>
    <scope>NUCLEOTIDE SEQUENCE</scope>
</reference>
<dbReference type="AlphaFoldDB" id="A0A1J5RAK6"/>
<accession>A0A1J5RAK6</accession>
<evidence type="ECO:0000313" key="1">
    <source>
        <dbReference type="EMBL" id="OIQ89063.1"/>
    </source>
</evidence>
<comment type="caution">
    <text evidence="1">The sequence shown here is derived from an EMBL/GenBank/DDBJ whole genome shotgun (WGS) entry which is preliminary data.</text>
</comment>
<dbReference type="InterPro" id="IPR021847">
    <property type="entry name" value="DUF3443"/>
</dbReference>
<proteinExistence type="predicted"/>
<organism evidence="1">
    <name type="scientific">mine drainage metagenome</name>
    <dbReference type="NCBI Taxonomy" id="410659"/>
    <lineage>
        <taxon>unclassified sequences</taxon>
        <taxon>metagenomes</taxon>
        <taxon>ecological metagenomes</taxon>
    </lineage>
</organism>
<dbReference type="EMBL" id="MLJW01000346">
    <property type="protein sequence ID" value="OIQ89063.1"/>
    <property type="molecule type" value="Genomic_DNA"/>
</dbReference>
<protein>
    <recommendedName>
        <fullName evidence="2">Peptidase A1 domain-containing protein</fullName>
    </recommendedName>
</protein>
<name>A0A1J5RAK6_9ZZZZ</name>